<evidence type="ECO:0000313" key="2">
    <source>
        <dbReference type="EMBL" id="CAE4631591.1"/>
    </source>
</evidence>
<gene>
    <name evidence="2" type="ORF">AMON00008_LOCUS43631</name>
</gene>
<accession>A0A7S4S294</accession>
<protein>
    <submittedName>
        <fullName evidence="2">Uncharacterized protein</fullName>
    </submittedName>
</protein>
<dbReference type="AlphaFoldDB" id="A0A7S4S294"/>
<reference evidence="2" key="1">
    <citation type="submission" date="2021-01" db="EMBL/GenBank/DDBJ databases">
        <authorList>
            <person name="Corre E."/>
            <person name="Pelletier E."/>
            <person name="Niang G."/>
            <person name="Scheremetjew M."/>
            <person name="Finn R."/>
            <person name="Kale V."/>
            <person name="Holt S."/>
            <person name="Cochrane G."/>
            <person name="Meng A."/>
            <person name="Brown T."/>
            <person name="Cohen L."/>
        </authorList>
    </citation>
    <scope>NUCLEOTIDE SEQUENCE</scope>
    <source>
        <strain evidence="2">CCMP3105</strain>
    </source>
</reference>
<feature type="compositionally biased region" description="Gly residues" evidence="1">
    <location>
        <begin position="360"/>
        <end position="372"/>
    </location>
</feature>
<organism evidence="2">
    <name type="scientific">Alexandrium monilatum</name>
    <dbReference type="NCBI Taxonomy" id="311494"/>
    <lineage>
        <taxon>Eukaryota</taxon>
        <taxon>Sar</taxon>
        <taxon>Alveolata</taxon>
        <taxon>Dinophyceae</taxon>
        <taxon>Gonyaulacales</taxon>
        <taxon>Pyrocystaceae</taxon>
        <taxon>Alexandrium</taxon>
    </lineage>
</organism>
<evidence type="ECO:0000256" key="1">
    <source>
        <dbReference type="SAM" id="MobiDB-lite"/>
    </source>
</evidence>
<proteinExistence type="predicted"/>
<dbReference type="EMBL" id="HBNR01061915">
    <property type="protein sequence ID" value="CAE4631591.1"/>
    <property type="molecule type" value="Transcribed_RNA"/>
</dbReference>
<feature type="region of interest" description="Disordered" evidence="1">
    <location>
        <begin position="1"/>
        <end position="26"/>
    </location>
</feature>
<feature type="region of interest" description="Disordered" evidence="1">
    <location>
        <begin position="90"/>
        <end position="120"/>
    </location>
</feature>
<name>A0A7S4S294_9DINO</name>
<feature type="region of interest" description="Disordered" evidence="1">
    <location>
        <begin position="310"/>
        <end position="391"/>
    </location>
</feature>
<sequence>MGGGRALRAPEVALGGASWPEDGPLKAPRSELALRVSRQVAAPSVPAALLSPVRLPLGPEPAVPPFVELPPGLLPPPGFTLARAATLPASAKAEGATTPHAPALRSQPADLRSAAAAGAEPAAGPAKVAIGAGPMPPLPPPPALSAAPPQELAPGISVRAAEVAGSPCTRVEWSIEDLRGKLQASMGRPLVSPPFGVRGLRNLRLMVFPDARDAVKSARSRERKSMYSAMIRRGPLHGALKLKADCPEAAVALRLYLTVGAARSGPFAYDFSQCAIHGCDDFGGADWLRQLDAASGCLRVGVEILEASRDGGAPAAGSHAPVAAAAVEEEGGESGRTPQRAGPGSREPSGAAGVPVSPGLLGGMAGTPGGPQRGRARCERTATAQPRAPGR</sequence>
<feature type="compositionally biased region" description="Low complexity" evidence="1">
    <location>
        <begin position="311"/>
        <end position="326"/>
    </location>
</feature>